<evidence type="ECO:0000256" key="4">
    <source>
        <dbReference type="ARBA" id="ARBA00023136"/>
    </source>
</evidence>
<evidence type="ECO:0000313" key="8">
    <source>
        <dbReference type="Proteomes" id="UP001195483"/>
    </source>
</evidence>
<dbReference type="EMBL" id="JAEAOA010001254">
    <property type="protein sequence ID" value="KAK3578227.1"/>
    <property type="molecule type" value="Genomic_DNA"/>
</dbReference>
<dbReference type="AlphaFoldDB" id="A0AAE0RRD1"/>
<accession>A0AAE0RRD1</accession>
<dbReference type="GO" id="GO:0005509">
    <property type="term" value="F:calcium ion binding"/>
    <property type="evidence" value="ECO:0007669"/>
    <property type="project" value="UniProtKB-UniRule"/>
</dbReference>
<dbReference type="GO" id="GO:0007156">
    <property type="term" value="P:homophilic cell adhesion via plasma membrane adhesion molecules"/>
    <property type="evidence" value="ECO:0007669"/>
    <property type="project" value="InterPro"/>
</dbReference>
<dbReference type="Pfam" id="PF00028">
    <property type="entry name" value="Cadherin"/>
    <property type="match status" value="1"/>
</dbReference>
<feature type="non-terminal residue" evidence="7">
    <location>
        <position position="1"/>
    </location>
</feature>
<dbReference type="InterPro" id="IPR015919">
    <property type="entry name" value="Cadherin-like_sf"/>
</dbReference>
<sequence>ATDADKEGTNNSKISYTIGSTTWKSNFTINSTTGEISLLSRLDYEALNETEHGVINLTVFANDHGSPAPMRGNVTVTILVQ</sequence>
<dbReference type="Proteomes" id="UP001195483">
    <property type="component" value="Unassembled WGS sequence"/>
</dbReference>
<name>A0AAE0RRD1_9BIVA</name>
<keyword evidence="3 5" id="KW-0106">Calcium</keyword>
<dbReference type="PROSITE" id="PS50268">
    <property type="entry name" value="CADHERIN_2"/>
    <property type="match status" value="1"/>
</dbReference>
<dbReference type="InterPro" id="IPR002126">
    <property type="entry name" value="Cadherin-like_dom"/>
</dbReference>
<evidence type="ECO:0000256" key="1">
    <source>
        <dbReference type="ARBA" id="ARBA00004370"/>
    </source>
</evidence>
<comment type="caution">
    <text evidence="7">The sequence shown here is derived from an EMBL/GenBank/DDBJ whole genome shotgun (WGS) entry which is preliminary data.</text>
</comment>
<reference evidence="7" key="2">
    <citation type="journal article" date="2021" name="Genome Biol. Evol.">
        <title>Developing a high-quality reference genome for a parasitic bivalve with doubly uniparental inheritance (Bivalvia: Unionida).</title>
        <authorList>
            <person name="Smith C.H."/>
        </authorList>
    </citation>
    <scope>NUCLEOTIDE SEQUENCE</scope>
    <source>
        <strain evidence="7">CHS0354</strain>
        <tissue evidence="7">Mantle</tissue>
    </source>
</reference>
<evidence type="ECO:0000256" key="3">
    <source>
        <dbReference type="ARBA" id="ARBA00022837"/>
    </source>
</evidence>
<dbReference type="GO" id="GO:0045296">
    <property type="term" value="F:cadherin binding"/>
    <property type="evidence" value="ECO:0007669"/>
    <property type="project" value="TreeGrafter"/>
</dbReference>
<feature type="non-terminal residue" evidence="7">
    <location>
        <position position="81"/>
    </location>
</feature>
<dbReference type="SUPFAM" id="SSF49313">
    <property type="entry name" value="Cadherin-like"/>
    <property type="match status" value="1"/>
</dbReference>
<dbReference type="InterPro" id="IPR039808">
    <property type="entry name" value="Cadherin"/>
</dbReference>
<evidence type="ECO:0000256" key="5">
    <source>
        <dbReference type="PROSITE-ProRule" id="PRU00043"/>
    </source>
</evidence>
<keyword evidence="8" id="KW-1185">Reference proteome</keyword>
<dbReference type="PANTHER" id="PTHR24027:SF438">
    <property type="entry name" value="CADHERIN 23"/>
    <property type="match status" value="1"/>
</dbReference>
<dbReference type="GO" id="GO:0016342">
    <property type="term" value="C:catenin complex"/>
    <property type="evidence" value="ECO:0007669"/>
    <property type="project" value="TreeGrafter"/>
</dbReference>
<evidence type="ECO:0000259" key="6">
    <source>
        <dbReference type="PROSITE" id="PS50268"/>
    </source>
</evidence>
<keyword evidence="4" id="KW-0472">Membrane</keyword>
<dbReference type="PANTHER" id="PTHR24027">
    <property type="entry name" value="CADHERIN-23"/>
    <property type="match status" value="1"/>
</dbReference>
<dbReference type="GO" id="GO:0016477">
    <property type="term" value="P:cell migration"/>
    <property type="evidence" value="ECO:0007669"/>
    <property type="project" value="TreeGrafter"/>
</dbReference>
<dbReference type="CDD" id="cd11304">
    <property type="entry name" value="Cadherin_repeat"/>
    <property type="match status" value="1"/>
</dbReference>
<comment type="subcellular location">
    <subcellularLocation>
        <location evidence="1">Membrane</location>
    </subcellularLocation>
</comment>
<dbReference type="SMART" id="SM00112">
    <property type="entry name" value="CA"/>
    <property type="match status" value="1"/>
</dbReference>
<reference evidence="7" key="3">
    <citation type="submission" date="2023-05" db="EMBL/GenBank/DDBJ databases">
        <authorList>
            <person name="Smith C.H."/>
        </authorList>
    </citation>
    <scope>NUCLEOTIDE SEQUENCE</scope>
    <source>
        <strain evidence="7">CHS0354</strain>
        <tissue evidence="7">Mantle</tissue>
    </source>
</reference>
<evidence type="ECO:0000313" key="7">
    <source>
        <dbReference type="EMBL" id="KAK3578227.1"/>
    </source>
</evidence>
<organism evidence="7 8">
    <name type="scientific">Potamilus streckersoni</name>
    <dbReference type="NCBI Taxonomy" id="2493646"/>
    <lineage>
        <taxon>Eukaryota</taxon>
        <taxon>Metazoa</taxon>
        <taxon>Spiralia</taxon>
        <taxon>Lophotrochozoa</taxon>
        <taxon>Mollusca</taxon>
        <taxon>Bivalvia</taxon>
        <taxon>Autobranchia</taxon>
        <taxon>Heteroconchia</taxon>
        <taxon>Palaeoheterodonta</taxon>
        <taxon>Unionida</taxon>
        <taxon>Unionoidea</taxon>
        <taxon>Unionidae</taxon>
        <taxon>Ambleminae</taxon>
        <taxon>Lampsilini</taxon>
        <taxon>Potamilus</taxon>
    </lineage>
</organism>
<reference evidence="7" key="1">
    <citation type="journal article" date="2021" name="Genome Biol. Evol.">
        <title>A High-Quality Reference Genome for a Parasitic Bivalve with Doubly Uniparental Inheritance (Bivalvia: Unionida).</title>
        <authorList>
            <person name="Smith C.H."/>
        </authorList>
    </citation>
    <scope>NUCLEOTIDE SEQUENCE</scope>
    <source>
        <strain evidence="7">CHS0354</strain>
    </source>
</reference>
<proteinExistence type="predicted"/>
<dbReference type="GO" id="GO:0008013">
    <property type="term" value="F:beta-catenin binding"/>
    <property type="evidence" value="ECO:0007669"/>
    <property type="project" value="TreeGrafter"/>
</dbReference>
<protein>
    <recommendedName>
        <fullName evidence="6">Cadherin domain-containing protein</fullName>
    </recommendedName>
</protein>
<feature type="domain" description="Cadherin" evidence="6">
    <location>
        <begin position="1"/>
        <end position="80"/>
    </location>
</feature>
<evidence type="ECO:0000256" key="2">
    <source>
        <dbReference type="ARBA" id="ARBA00022737"/>
    </source>
</evidence>
<keyword evidence="2" id="KW-0677">Repeat</keyword>
<gene>
    <name evidence="7" type="ORF">CHS0354_020603</name>
</gene>
<dbReference type="Gene3D" id="2.60.40.60">
    <property type="entry name" value="Cadherins"/>
    <property type="match status" value="1"/>
</dbReference>